<reference evidence="6 7" key="1">
    <citation type="submission" date="2019-05" db="EMBL/GenBank/DDBJ databases">
        <title>Emergence of the Ug99 lineage of the wheat stem rust pathogen through somatic hybridization.</title>
        <authorList>
            <person name="Li F."/>
            <person name="Upadhyaya N.M."/>
            <person name="Sperschneider J."/>
            <person name="Matny O."/>
            <person name="Nguyen-Phuc H."/>
            <person name="Mago R."/>
            <person name="Raley C."/>
            <person name="Miller M.E."/>
            <person name="Silverstein K.A.T."/>
            <person name="Henningsen E."/>
            <person name="Hirsch C.D."/>
            <person name="Visser B."/>
            <person name="Pretorius Z.A."/>
            <person name="Steffenson B.J."/>
            <person name="Schwessinger B."/>
            <person name="Dodds P.N."/>
            <person name="Figueroa M."/>
        </authorList>
    </citation>
    <scope>NUCLEOTIDE SEQUENCE [LARGE SCALE GENOMIC DNA]</scope>
    <source>
        <strain evidence="3">21-0</strain>
        <strain evidence="2 7">Ug99</strain>
    </source>
</reference>
<evidence type="ECO:0000313" key="2">
    <source>
        <dbReference type="EMBL" id="KAA1072503.1"/>
    </source>
</evidence>
<evidence type="ECO:0000313" key="4">
    <source>
        <dbReference type="EMBL" id="KAA1077198.1"/>
    </source>
</evidence>
<dbReference type="EMBL" id="VSWC01000157">
    <property type="protein sequence ID" value="KAA1074352.1"/>
    <property type="molecule type" value="Genomic_DNA"/>
</dbReference>
<accession>A0A5B0M8L2</accession>
<dbReference type="AlphaFoldDB" id="A0A5B0M8L2"/>
<evidence type="ECO:0000313" key="5">
    <source>
        <dbReference type="EMBL" id="KAA1080320.1"/>
    </source>
</evidence>
<name>A0A5B0M8L2_PUCGR</name>
<dbReference type="Proteomes" id="UP000325313">
    <property type="component" value="Unassembled WGS sequence"/>
</dbReference>
<sequence>MLFKYLLAPIALAAASVPYDDRSISKQIDFKTIVSVTETYKQSITNSCGSDNVQGVVNDLTQIYTPVVDISEKFHNSVVKADYVNAQAKIFGSFLVKFEAILKVVSQHPKVYQGCRSKVPEFDSKFSLIISDFKKYNVDFRAALGGVKLDYDLWVKFGFKSQISLGLY</sequence>
<dbReference type="EMBL" id="VDEP01000452">
    <property type="protein sequence ID" value="KAA1077198.1"/>
    <property type="molecule type" value="Genomic_DNA"/>
</dbReference>
<gene>
    <name evidence="5" type="ORF">PGT21_002199</name>
    <name evidence="3" type="ORF">PGT21_002236</name>
    <name evidence="4" type="ORF">PGTUg99_005809</name>
    <name evidence="2" type="ORF">PGTUg99_007180</name>
</gene>
<evidence type="ECO:0000313" key="6">
    <source>
        <dbReference type="Proteomes" id="UP000324748"/>
    </source>
</evidence>
<dbReference type="EMBL" id="VDEP01000478">
    <property type="protein sequence ID" value="KAA1072503.1"/>
    <property type="molecule type" value="Genomic_DNA"/>
</dbReference>
<comment type="caution">
    <text evidence="2">The sequence shown here is derived from an EMBL/GenBank/DDBJ whole genome shotgun (WGS) entry which is preliminary data.</text>
</comment>
<evidence type="ECO:0000313" key="7">
    <source>
        <dbReference type="Proteomes" id="UP000325313"/>
    </source>
</evidence>
<dbReference type="Proteomes" id="UP000324748">
    <property type="component" value="Unassembled WGS sequence"/>
</dbReference>
<keyword evidence="1" id="KW-0732">Signal</keyword>
<proteinExistence type="predicted"/>
<feature type="chain" id="PRO_5036137167" evidence="1">
    <location>
        <begin position="16"/>
        <end position="168"/>
    </location>
</feature>
<protein>
    <submittedName>
        <fullName evidence="2">Uncharacterized protein</fullName>
    </submittedName>
</protein>
<feature type="signal peptide" evidence="1">
    <location>
        <begin position="1"/>
        <end position="15"/>
    </location>
</feature>
<organism evidence="2 7">
    <name type="scientific">Puccinia graminis f. sp. tritici</name>
    <dbReference type="NCBI Taxonomy" id="56615"/>
    <lineage>
        <taxon>Eukaryota</taxon>
        <taxon>Fungi</taxon>
        <taxon>Dikarya</taxon>
        <taxon>Basidiomycota</taxon>
        <taxon>Pucciniomycotina</taxon>
        <taxon>Pucciniomycetes</taxon>
        <taxon>Pucciniales</taxon>
        <taxon>Pucciniaceae</taxon>
        <taxon>Puccinia</taxon>
    </lineage>
</organism>
<evidence type="ECO:0000313" key="3">
    <source>
        <dbReference type="EMBL" id="KAA1074352.1"/>
    </source>
</evidence>
<dbReference type="EMBL" id="VSWC01000131">
    <property type="protein sequence ID" value="KAA1080320.1"/>
    <property type="molecule type" value="Genomic_DNA"/>
</dbReference>
<keyword evidence="6" id="KW-1185">Reference proteome</keyword>
<dbReference type="OrthoDB" id="2495750at2759"/>
<evidence type="ECO:0000256" key="1">
    <source>
        <dbReference type="SAM" id="SignalP"/>
    </source>
</evidence>